<dbReference type="Pfam" id="PF00078">
    <property type="entry name" value="RVT_1"/>
    <property type="match status" value="1"/>
</dbReference>
<reference evidence="2 3" key="1">
    <citation type="journal article" date="2014" name="Am. J. Bot.">
        <title>Genome assembly and annotation for red clover (Trifolium pratense; Fabaceae).</title>
        <authorList>
            <person name="Istvanek J."/>
            <person name="Jaros M."/>
            <person name="Krenek A."/>
            <person name="Repkova J."/>
        </authorList>
    </citation>
    <scope>NUCLEOTIDE SEQUENCE [LARGE SCALE GENOMIC DNA]</scope>
    <source>
        <strain evidence="3">cv. Tatra</strain>
        <tissue evidence="2">Young leaves</tissue>
    </source>
</reference>
<dbReference type="InterPro" id="IPR000477">
    <property type="entry name" value="RT_dom"/>
</dbReference>
<dbReference type="GO" id="GO:0032259">
    <property type="term" value="P:methylation"/>
    <property type="evidence" value="ECO:0007669"/>
    <property type="project" value="UniProtKB-KW"/>
</dbReference>
<dbReference type="STRING" id="57577.A0A2K3PDE8"/>
<name>A0A2K3PDE8_TRIPR</name>
<keyword evidence="2" id="KW-0808">Transferase</keyword>
<protein>
    <submittedName>
        <fullName evidence="2">S-adenosylmethionine-dependent methyltransferase</fullName>
    </submittedName>
</protein>
<dbReference type="GO" id="GO:0008168">
    <property type="term" value="F:methyltransferase activity"/>
    <property type="evidence" value="ECO:0007669"/>
    <property type="project" value="UniProtKB-KW"/>
</dbReference>
<proteinExistence type="predicted"/>
<dbReference type="PANTHER" id="PTHR33116">
    <property type="entry name" value="REVERSE TRANSCRIPTASE ZINC-BINDING DOMAIN-CONTAINING PROTEIN-RELATED-RELATED"/>
    <property type="match status" value="1"/>
</dbReference>
<keyword evidence="2" id="KW-0489">Methyltransferase</keyword>
<dbReference type="AlphaFoldDB" id="A0A2K3PDE8"/>
<evidence type="ECO:0000259" key="1">
    <source>
        <dbReference type="Pfam" id="PF00078"/>
    </source>
</evidence>
<dbReference type="Proteomes" id="UP000236291">
    <property type="component" value="Unassembled WGS sequence"/>
</dbReference>
<comment type="caution">
    <text evidence="2">The sequence shown here is derived from an EMBL/GenBank/DDBJ whole genome shotgun (WGS) entry which is preliminary data.</text>
</comment>
<dbReference type="EMBL" id="ASHM01005986">
    <property type="protein sequence ID" value="PNY13316.1"/>
    <property type="molecule type" value="Genomic_DNA"/>
</dbReference>
<evidence type="ECO:0000313" key="3">
    <source>
        <dbReference type="Proteomes" id="UP000236291"/>
    </source>
</evidence>
<sequence>MVVGIAVTTSIYTLTPPLSSFRLPTRFFSPTAKFPLRLRASSSTTFLDTNQTADSFVAEKEITRSSNPLACPVCYNSLTWITHPALSIDTIPESSLQCSTCQKTYIGNQTHLDLTTISGAKNYGESMPASTELFRHACSLSFLDIKFDFEKAYDSVEWGFLDYMLGRCGFDEKWIEWIRVCVFAGNLSVLVNGSPTSEINIQRGLKQGDPLALFLFLLVVEGLSGLMRRAGELNLFKGFSIGRNPVVISHLQYADDTLCIGEASMPVKVWKQVVRIQREFLWGGVKGGNKVNWVKWSVVCKEKEKGGLGVRDVRIVNLSLLAKWRWRLLLPGRSLWKEVLVARTPTSA</sequence>
<reference evidence="2 3" key="2">
    <citation type="journal article" date="2017" name="Front. Plant Sci.">
        <title>Gene Classification and Mining of Molecular Markers Useful in Red Clover (Trifolium pratense) Breeding.</title>
        <authorList>
            <person name="Istvanek J."/>
            <person name="Dluhosova J."/>
            <person name="Dluhos P."/>
            <person name="Patkova L."/>
            <person name="Nedelnik J."/>
            <person name="Repkova J."/>
        </authorList>
    </citation>
    <scope>NUCLEOTIDE SEQUENCE [LARGE SCALE GENOMIC DNA]</scope>
    <source>
        <strain evidence="3">cv. Tatra</strain>
        <tissue evidence="2">Young leaves</tissue>
    </source>
</reference>
<accession>A0A2K3PDE8</accession>
<dbReference type="PANTHER" id="PTHR33116:SF78">
    <property type="entry name" value="OS12G0587133 PROTEIN"/>
    <property type="match status" value="1"/>
</dbReference>
<feature type="domain" description="Reverse transcriptase" evidence="1">
    <location>
        <begin position="145"/>
        <end position="309"/>
    </location>
</feature>
<organism evidence="2 3">
    <name type="scientific">Trifolium pratense</name>
    <name type="common">Red clover</name>
    <dbReference type="NCBI Taxonomy" id="57577"/>
    <lineage>
        <taxon>Eukaryota</taxon>
        <taxon>Viridiplantae</taxon>
        <taxon>Streptophyta</taxon>
        <taxon>Embryophyta</taxon>
        <taxon>Tracheophyta</taxon>
        <taxon>Spermatophyta</taxon>
        <taxon>Magnoliopsida</taxon>
        <taxon>eudicotyledons</taxon>
        <taxon>Gunneridae</taxon>
        <taxon>Pentapetalae</taxon>
        <taxon>rosids</taxon>
        <taxon>fabids</taxon>
        <taxon>Fabales</taxon>
        <taxon>Fabaceae</taxon>
        <taxon>Papilionoideae</taxon>
        <taxon>50 kb inversion clade</taxon>
        <taxon>NPAAA clade</taxon>
        <taxon>Hologalegina</taxon>
        <taxon>IRL clade</taxon>
        <taxon>Trifolieae</taxon>
        <taxon>Trifolium</taxon>
    </lineage>
</organism>
<evidence type="ECO:0000313" key="2">
    <source>
        <dbReference type="EMBL" id="PNY13316.1"/>
    </source>
</evidence>
<gene>
    <name evidence="2" type="ORF">L195_g009969</name>
</gene>